<feature type="transmembrane region" description="Helical" evidence="2">
    <location>
        <begin position="31"/>
        <end position="48"/>
    </location>
</feature>
<evidence type="ECO:0000313" key="4">
    <source>
        <dbReference type="Proteomes" id="UP000282386"/>
    </source>
</evidence>
<evidence type="ECO:0000256" key="1">
    <source>
        <dbReference type="SAM" id="MobiDB-lite"/>
    </source>
</evidence>
<dbReference type="EMBL" id="LR134479">
    <property type="protein sequence ID" value="VEI22003.1"/>
    <property type="molecule type" value="Genomic_DNA"/>
</dbReference>
<sequence>MAANIFFLIIVIFMVCLVLMQVRNQNMKEKYAALWLSVGGVMIVLALFPKLLDWFSSLVGIETPVNLLFLIAIVMLMGISLHLTLAISKLTDDARTIAEEVAIMRALQRQPEGAAGRGNNPASETNTPKSSN</sequence>
<dbReference type="InterPro" id="IPR019277">
    <property type="entry name" value="DUF2304"/>
</dbReference>
<proteinExistence type="predicted"/>
<feature type="region of interest" description="Disordered" evidence="1">
    <location>
        <begin position="109"/>
        <end position="132"/>
    </location>
</feature>
<gene>
    <name evidence="3" type="ORF">NCTC10207_00069</name>
</gene>
<keyword evidence="2" id="KW-1133">Transmembrane helix</keyword>
<feature type="transmembrane region" description="Helical" evidence="2">
    <location>
        <begin position="6"/>
        <end position="22"/>
    </location>
</feature>
<reference evidence="3 4" key="1">
    <citation type="submission" date="2018-12" db="EMBL/GenBank/DDBJ databases">
        <authorList>
            <consortium name="Pathogen Informatics"/>
        </authorList>
    </citation>
    <scope>NUCLEOTIDE SEQUENCE [LARGE SCALE GENOMIC DNA]</scope>
    <source>
        <strain evidence="3 4">NCTC10207</strain>
    </source>
</reference>
<evidence type="ECO:0000256" key="2">
    <source>
        <dbReference type="SAM" id="Phobius"/>
    </source>
</evidence>
<keyword evidence="2" id="KW-0472">Membrane</keyword>
<feature type="transmembrane region" description="Helical" evidence="2">
    <location>
        <begin position="68"/>
        <end position="87"/>
    </location>
</feature>
<dbReference type="AlphaFoldDB" id="A0A7Z9A118"/>
<evidence type="ECO:0000313" key="3">
    <source>
        <dbReference type="EMBL" id="VEI22003.1"/>
    </source>
</evidence>
<accession>A0A7Z9A118</accession>
<protein>
    <submittedName>
        <fullName evidence="3">Uncharacterized conserved protein</fullName>
    </submittedName>
</protein>
<name>A0A7Z9A118_9MICC</name>
<dbReference type="Proteomes" id="UP000282386">
    <property type="component" value="Chromosome"/>
</dbReference>
<dbReference type="RefSeq" id="WP_126499397.1">
    <property type="nucleotide sequence ID" value="NZ_LR134479.1"/>
</dbReference>
<feature type="compositionally biased region" description="Polar residues" evidence="1">
    <location>
        <begin position="120"/>
        <end position="132"/>
    </location>
</feature>
<organism evidence="3 4">
    <name type="scientific">Rothia aeria</name>
    <dbReference type="NCBI Taxonomy" id="172042"/>
    <lineage>
        <taxon>Bacteria</taxon>
        <taxon>Bacillati</taxon>
        <taxon>Actinomycetota</taxon>
        <taxon>Actinomycetes</taxon>
        <taxon>Micrococcales</taxon>
        <taxon>Micrococcaceae</taxon>
        <taxon>Rothia</taxon>
    </lineage>
</organism>
<keyword evidence="2" id="KW-0812">Transmembrane</keyword>
<dbReference type="Pfam" id="PF10066">
    <property type="entry name" value="DUF2304"/>
    <property type="match status" value="1"/>
</dbReference>